<gene>
    <name evidence="1" type="ORF">pdam_00021278</name>
</gene>
<sequence>MFLRSEITSHSIATMNRAFLQSSRPEVLPMSNMQIVQVLEPHIVGIKLMRMKNINPARKDDDQYKD</sequence>
<protein>
    <submittedName>
        <fullName evidence="1">Uncharacterized protein</fullName>
    </submittedName>
</protein>
<dbReference type="AlphaFoldDB" id="A0A3M6U9E4"/>
<reference evidence="1 2" key="1">
    <citation type="journal article" date="2018" name="Sci. Rep.">
        <title>Comparative analysis of the Pocillopora damicornis genome highlights role of immune system in coral evolution.</title>
        <authorList>
            <person name="Cunning R."/>
            <person name="Bay R.A."/>
            <person name="Gillette P."/>
            <person name="Baker A.C."/>
            <person name="Traylor-Knowles N."/>
        </authorList>
    </citation>
    <scope>NUCLEOTIDE SEQUENCE [LARGE SCALE GENOMIC DNA]</scope>
    <source>
        <strain evidence="1">RSMAS</strain>
        <tissue evidence="1">Whole animal</tissue>
    </source>
</reference>
<comment type="caution">
    <text evidence="1">The sequence shown here is derived from an EMBL/GenBank/DDBJ whole genome shotgun (WGS) entry which is preliminary data.</text>
</comment>
<accession>A0A3M6U9E4</accession>
<evidence type="ECO:0000313" key="2">
    <source>
        <dbReference type="Proteomes" id="UP000275408"/>
    </source>
</evidence>
<proteinExistence type="predicted"/>
<organism evidence="1 2">
    <name type="scientific">Pocillopora damicornis</name>
    <name type="common">Cauliflower coral</name>
    <name type="synonym">Millepora damicornis</name>
    <dbReference type="NCBI Taxonomy" id="46731"/>
    <lineage>
        <taxon>Eukaryota</taxon>
        <taxon>Metazoa</taxon>
        <taxon>Cnidaria</taxon>
        <taxon>Anthozoa</taxon>
        <taxon>Hexacorallia</taxon>
        <taxon>Scleractinia</taxon>
        <taxon>Astrocoeniina</taxon>
        <taxon>Pocilloporidae</taxon>
        <taxon>Pocillopora</taxon>
    </lineage>
</organism>
<name>A0A3M6U9E4_POCDA</name>
<dbReference type="Proteomes" id="UP000275408">
    <property type="component" value="Unassembled WGS sequence"/>
</dbReference>
<keyword evidence="2" id="KW-1185">Reference proteome</keyword>
<evidence type="ECO:0000313" key="1">
    <source>
        <dbReference type="EMBL" id="RMX50283.1"/>
    </source>
</evidence>
<dbReference type="EMBL" id="RCHS01001988">
    <property type="protein sequence ID" value="RMX50283.1"/>
    <property type="molecule type" value="Genomic_DNA"/>
</dbReference>